<proteinExistence type="predicted"/>
<dbReference type="EMBL" id="JACCBU010000001">
    <property type="protein sequence ID" value="NYE70058.1"/>
    <property type="molecule type" value="Genomic_DNA"/>
</dbReference>
<feature type="region of interest" description="Disordered" evidence="1">
    <location>
        <begin position="32"/>
        <end position="59"/>
    </location>
</feature>
<reference evidence="4 5" key="1">
    <citation type="submission" date="2020-07" db="EMBL/GenBank/DDBJ databases">
        <title>Sequencing the genomes of 1000 actinobacteria strains.</title>
        <authorList>
            <person name="Klenk H.-P."/>
        </authorList>
    </citation>
    <scope>NUCLEOTIDE SEQUENCE [LARGE SCALE GENOMIC DNA]</scope>
    <source>
        <strain evidence="4 5">DSM 22083</strain>
    </source>
</reference>
<keyword evidence="5" id="KW-1185">Reference proteome</keyword>
<keyword evidence="2" id="KW-0732">Signal</keyword>
<dbReference type="PANTHER" id="PTHR36933:SF1">
    <property type="entry name" value="SLL0788 PROTEIN"/>
    <property type="match status" value="1"/>
</dbReference>
<feature type="domain" description="DUF305" evidence="3">
    <location>
        <begin position="63"/>
        <end position="208"/>
    </location>
</feature>
<dbReference type="Gene3D" id="1.20.1260.10">
    <property type="match status" value="1"/>
</dbReference>
<evidence type="ECO:0000313" key="5">
    <source>
        <dbReference type="Proteomes" id="UP000569914"/>
    </source>
</evidence>
<dbReference type="InterPro" id="IPR005183">
    <property type="entry name" value="DUF305_CopM-like"/>
</dbReference>
<dbReference type="Pfam" id="PF03713">
    <property type="entry name" value="DUF305"/>
    <property type="match status" value="1"/>
</dbReference>
<gene>
    <name evidence="4" type="ORF">BKA15_001387</name>
</gene>
<dbReference type="InterPro" id="IPR012347">
    <property type="entry name" value="Ferritin-like"/>
</dbReference>
<evidence type="ECO:0000259" key="3">
    <source>
        <dbReference type="Pfam" id="PF03713"/>
    </source>
</evidence>
<accession>A0A7Y9I4Q7</accession>
<dbReference type="AlphaFoldDB" id="A0A7Y9I4Q7"/>
<sequence>MNPMMRSTPARRIGLATAAVMILIAGAACGSTGTEPTAGHSMPPTPASASPTPAAEKPANRDDVAFAAMMIPHHEQAVWMSDTLLAKQGLDPEVKALAEQIRAAQQPEIDTMKRWLEEWGTPPDHSQMDHGDDGGGMMTPEEMRELRDETDAGQAQRQFLEAMIKHHQGAVRMAQAEVEQGKNAEAIALARTIIATQQEEIATMEGILDRL</sequence>
<dbReference type="PROSITE" id="PS51257">
    <property type="entry name" value="PROKAR_LIPOPROTEIN"/>
    <property type="match status" value="1"/>
</dbReference>
<evidence type="ECO:0000256" key="2">
    <source>
        <dbReference type="SAM" id="SignalP"/>
    </source>
</evidence>
<name>A0A7Y9I4Q7_9ACTN</name>
<feature type="chain" id="PRO_5039079488" evidence="2">
    <location>
        <begin position="28"/>
        <end position="211"/>
    </location>
</feature>
<organism evidence="4 5">
    <name type="scientific">Microlunatus parietis</name>
    <dbReference type="NCBI Taxonomy" id="682979"/>
    <lineage>
        <taxon>Bacteria</taxon>
        <taxon>Bacillati</taxon>
        <taxon>Actinomycetota</taxon>
        <taxon>Actinomycetes</taxon>
        <taxon>Propionibacteriales</taxon>
        <taxon>Propionibacteriaceae</taxon>
        <taxon>Microlunatus</taxon>
    </lineage>
</organism>
<evidence type="ECO:0000256" key="1">
    <source>
        <dbReference type="SAM" id="MobiDB-lite"/>
    </source>
</evidence>
<evidence type="ECO:0000313" key="4">
    <source>
        <dbReference type="EMBL" id="NYE70058.1"/>
    </source>
</evidence>
<dbReference type="Proteomes" id="UP000569914">
    <property type="component" value="Unassembled WGS sequence"/>
</dbReference>
<comment type="caution">
    <text evidence="4">The sequence shown here is derived from an EMBL/GenBank/DDBJ whole genome shotgun (WGS) entry which is preliminary data.</text>
</comment>
<feature type="signal peptide" evidence="2">
    <location>
        <begin position="1"/>
        <end position="27"/>
    </location>
</feature>
<protein>
    <submittedName>
        <fullName evidence="4">Uncharacterized protein (DUF305 family)</fullName>
    </submittedName>
</protein>
<dbReference type="PANTHER" id="PTHR36933">
    <property type="entry name" value="SLL0788 PROTEIN"/>
    <property type="match status" value="1"/>
</dbReference>